<accession>A0A699ZMN3</accession>
<evidence type="ECO:0000313" key="3">
    <source>
        <dbReference type="Proteomes" id="UP000485058"/>
    </source>
</evidence>
<evidence type="ECO:0000256" key="1">
    <source>
        <dbReference type="SAM" id="MobiDB-lite"/>
    </source>
</evidence>
<comment type="caution">
    <text evidence="2">The sequence shown here is derived from an EMBL/GenBank/DDBJ whole genome shotgun (WGS) entry which is preliminary data.</text>
</comment>
<dbReference type="EMBL" id="BLLF01001518">
    <property type="protein sequence ID" value="GFH19768.1"/>
    <property type="molecule type" value="Genomic_DNA"/>
</dbReference>
<proteinExistence type="predicted"/>
<feature type="region of interest" description="Disordered" evidence="1">
    <location>
        <begin position="14"/>
        <end position="36"/>
    </location>
</feature>
<dbReference type="Proteomes" id="UP000485058">
    <property type="component" value="Unassembled WGS sequence"/>
</dbReference>
<organism evidence="2 3">
    <name type="scientific">Haematococcus lacustris</name>
    <name type="common">Green alga</name>
    <name type="synonym">Haematococcus pluvialis</name>
    <dbReference type="NCBI Taxonomy" id="44745"/>
    <lineage>
        <taxon>Eukaryota</taxon>
        <taxon>Viridiplantae</taxon>
        <taxon>Chlorophyta</taxon>
        <taxon>core chlorophytes</taxon>
        <taxon>Chlorophyceae</taxon>
        <taxon>CS clade</taxon>
        <taxon>Chlamydomonadales</taxon>
        <taxon>Haematococcaceae</taxon>
        <taxon>Haematococcus</taxon>
    </lineage>
</organism>
<sequence>MPRYKPANVKVKVRLRTHRTAPGHHAPTISGDSESDDAACQDYIENLSAEEGGRADQVACICTAIPGARLRA</sequence>
<evidence type="ECO:0000313" key="2">
    <source>
        <dbReference type="EMBL" id="GFH19768.1"/>
    </source>
</evidence>
<keyword evidence="3" id="KW-1185">Reference proteome</keyword>
<dbReference type="AlphaFoldDB" id="A0A699ZMN3"/>
<reference evidence="2 3" key="1">
    <citation type="submission" date="2020-02" db="EMBL/GenBank/DDBJ databases">
        <title>Draft genome sequence of Haematococcus lacustris strain NIES-144.</title>
        <authorList>
            <person name="Morimoto D."/>
            <person name="Nakagawa S."/>
            <person name="Yoshida T."/>
            <person name="Sawayama S."/>
        </authorList>
    </citation>
    <scope>NUCLEOTIDE SEQUENCE [LARGE SCALE GENOMIC DNA]</scope>
    <source>
        <strain evidence="2 3">NIES-144</strain>
    </source>
</reference>
<gene>
    <name evidence="2" type="ORF">HaLaN_16777</name>
</gene>
<protein>
    <submittedName>
        <fullName evidence="2">Uncharacterized protein</fullName>
    </submittedName>
</protein>
<name>A0A699ZMN3_HAELA</name>